<dbReference type="EMBL" id="JABSTV010001247">
    <property type="protein sequence ID" value="KAH7972577.1"/>
    <property type="molecule type" value="Genomic_DNA"/>
</dbReference>
<feature type="domain" description="Peptidase M13 C-terminal" evidence="9">
    <location>
        <begin position="558"/>
        <end position="749"/>
    </location>
</feature>
<reference evidence="11" key="2">
    <citation type="submission" date="2021-09" db="EMBL/GenBank/DDBJ databases">
        <authorList>
            <person name="Jia N."/>
            <person name="Wang J."/>
            <person name="Shi W."/>
            <person name="Du L."/>
            <person name="Sun Y."/>
            <person name="Zhan W."/>
            <person name="Jiang J."/>
            <person name="Wang Q."/>
            <person name="Zhang B."/>
            <person name="Ji P."/>
            <person name="Sakyi L.B."/>
            <person name="Cui X."/>
            <person name="Yuan T."/>
            <person name="Jiang B."/>
            <person name="Yang W."/>
            <person name="Lam T.T.-Y."/>
            <person name="Chang Q."/>
            <person name="Ding S."/>
            <person name="Wang X."/>
            <person name="Zhu J."/>
            <person name="Ruan X."/>
            <person name="Zhao L."/>
            <person name="Wei J."/>
            <person name="Que T."/>
            <person name="Du C."/>
            <person name="Cheng J."/>
            <person name="Dai P."/>
            <person name="Han X."/>
            <person name="Huang E."/>
            <person name="Gao Y."/>
            <person name="Liu J."/>
            <person name="Shao H."/>
            <person name="Ye R."/>
            <person name="Li L."/>
            <person name="Wei W."/>
            <person name="Wang X."/>
            <person name="Wang C."/>
            <person name="Huo Q."/>
            <person name="Li W."/>
            <person name="Guo W."/>
            <person name="Chen H."/>
            <person name="Chen S."/>
            <person name="Zhou L."/>
            <person name="Zhou L."/>
            <person name="Ni X."/>
            <person name="Tian J."/>
            <person name="Zhou Y."/>
            <person name="Sheng Y."/>
            <person name="Liu T."/>
            <person name="Pan Y."/>
            <person name="Xia L."/>
            <person name="Li J."/>
            <person name="Zhao F."/>
            <person name="Cao W."/>
        </authorList>
    </citation>
    <scope>NUCLEOTIDE SEQUENCE</scope>
    <source>
        <strain evidence="11">Rsan-2018</strain>
        <tissue evidence="11">Larvae</tissue>
    </source>
</reference>
<dbReference type="InterPro" id="IPR008753">
    <property type="entry name" value="Peptidase_M13_N"/>
</dbReference>
<dbReference type="Pfam" id="PF01431">
    <property type="entry name" value="Peptidase_M13"/>
    <property type="match status" value="1"/>
</dbReference>
<dbReference type="Pfam" id="PF05649">
    <property type="entry name" value="Peptidase_M13_N"/>
    <property type="match status" value="1"/>
</dbReference>
<evidence type="ECO:0000256" key="2">
    <source>
        <dbReference type="ARBA" id="ARBA00007357"/>
    </source>
</evidence>
<keyword evidence="4" id="KW-0479">Metal-binding</keyword>
<organism evidence="11 12">
    <name type="scientific">Rhipicephalus sanguineus</name>
    <name type="common">Brown dog tick</name>
    <name type="synonym">Ixodes sanguineus</name>
    <dbReference type="NCBI Taxonomy" id="34632"/>
    <lineage>
        <taxon>Eukaryota</taxon>
        <taxon>Metazoa</taxon>
        <taxon>Ecdysozoa</taxon>
        <taxon>Arthropoda</taxon>
        <taxon>Chelicerata</taxon>
        <taxon>Arachnida</taxon>
        <taxon>Acari</taxon>
        <taxon>Parasitiformes</taxon>
        <taxon>Ixodida</taxon>
        <taxon>Ixodoidea</taxon>
        <taxon>Ixodidae</taxon>
        <taxon>Rhipicephalinae</taxon>
        <taxon>Rhipicephalus</taxon>
        <taxon>Rhipicephalus</taxon>
    </lineage>
</organism>
<evidence type="ECO:0000256" key="3">
    <source>
        <dbReference type="ARBA" id="ARBA00022670"/>
    </source>
</evidence>
<gene>
    <name evidence="11" type="ORF">HPB52_013630</name>
</gene>
<dbReference type="PRINTS" id="PR00786">
    <property type="entry name" value="NEPRILYSIN"/>
</dbReference>
<dbReference type="AlphaFoldDB" id="A0A9D4QA56"/>
<keyword evidence="8" id="KW-0472">Membrane</keyword>
<dbReference type="PROSITE" id="PS51885">
    <property type="entry name" value="NEPRILYSIN"/>
    <property type="match status" value="1"/>
</dbReference>
<keyword evidence="7" id="KW-0482">Metalloprotease</keyword>
<dbReference type="GO" id="GO:0046872">
    <property type="term" value="F:metal ion binding"/>
    <property type="evidence" value="ECO:0007669"/>
    <property type="project" value="UniProtKB-KW"/>
</dbReference>
<dbReference type="VEuPathDB" id="VectorBase:RSAN_030440"/>
<evidence type="ECO:0000256" key="1">
    <source>
        <dbReference type="ARBA" id="ARBA00001947"/>
    </source>
</evidence>
<reference evidence="11" key="1">
    <citation type="journal article" date="2020" name="Cell">
        <title>Large-Scale Comparative Analyses of Tick Genomes Elucidate Their Genetic Diversity and Vector Capacities.</title>
        <authorList>
            <consortium name="Tick Genome and Microbiome Consortium (TIGMIC)"/>
            <person name="Jia N."/>
            <person name="Wang J."/>
            <person name="Shi W."/>
            <person name="Du L."/>
            <person name="Sun Y."/>
            <person name="Zhan W."/>
            <person name="Jiang J.F."/>
            <person name="Wang Q."/>
            <person name="Zhang B."/>
            <person name="Ji P."/>
            <person name="Bell-Sakyi L."/>
            <person name="Cui X.M."/>
            <person name="Yuan T.T."/>
            <person name="Jiang B.G."/>
            <person name="Yang W.F."/>
            <person name="Lam T.T."/>
            <person name="Chang Q.C."/>
            <person name="Ding S.J."/>
            <person name="Wang X.J."/>
            <person name="Zhu J.G."/>
            <person name="Ruan X.D."/>
            <person name="Zhao L."/>
            <person name="Wei J.T."/>
            <person name="Ye R.Z."/>
            <person name="Que T.C."/>
            <person name="Du C.H."/>
            <person name="Zhou Y.H."/>
            <person name="Cheng J.X."/>
            <person name="Dai P.F."/>
            <person name="Guo W.B."/>
            <person name="Han X.H."/>
            <person name="Huang E.J."/>
            <person name="Li L.F."/>
            <person name="Wei W."/>
            <person name="Gao Y.C."/>
            <person name="Liu J.Z."/>
            <person name="Shao H.Z."/>
            <person name="Wang X."/>
            <person name="Wang C.C."/>
            <person name="Yang T.C."/>
            <person name="Huo Q.B."/>
            <person name="Li W."/>
            <person name="Chen H.Y."/>
            <person name="Chen S.E."/>
            <person name="Zhou L.G."/>
            <person name="Ni X.B."/>
            <person name="Tian J.H."/>
            <person name="Sheng Y."/>
            <person name="Liu T."/>
            <person name="Pan Y.S."/>
            <person name="Xia L.Y."/>
            <person name="Li J."/>
            <person name="Zhao F."/>
            <person name="Cao W.C."/>
        </authorList>
    </citation>
    <scope>NUCLEOTIDE SEQUENCE</scope>
    <source>
        <strain evidence="11">Rsan-2018</strain>
    </source>
</reference>
<dbReference type="PANTHER" id="PTHR11733:SF241">
    <property type="entry name" value="GH26575P-RELATED"/>
    <property type="match status" value="1"/>
</dbReference>
<feature type="transmembrane region" description="Helical" evidence="8">
    <location>
        <begin position="67"/>
        <end position="89"/>
    </location>
</feature>
<evidence type="ECO:0000256" key="8">
    <source>
        <dbReference type="SAM" id="Phobius"/>
    </source>
</evidence>
<sequence>MKDSAKERTPAPVLRVPLSPTLVSTTLHQTTVAKTTEQSKLADDKQRLFLGVFADDEEGSLEYSVHMAAYTIGFSVVLFLITFAASAYFPHCDDPVGCFDLSSELQGSRFVDVDPCDDMFEHVCGRWTSMYPEQQDLFQILDSRLRVSLLEQVEQVTPNSDSAVDKAAAAISACMSVPEADIDHTKTIRHVLRQRGLTFPAQEIRSARQVFGILVALTLEDLLGVFFQLKLTPYLKAHDRLVFELKYAETMYRYVSDAEVLESCVRAYDPNLGGVQDLAERLHIMETDVRTITMMHTSDDEQPQYRKFSDIDEIYFSRTLQETSMNAQWWVEEINKHIPKDAALTLESDFLLRHHYALLLTMDVLKAYSTSSLQLQTYIAWKVIKYLSYAASSKMFFCHFPAGKVHWAGTFAKSLERCTNYIKVVAPHALLKLQIQNVLDDETINYTITIANRIRHQLEMSYNLSWFDPESALGVIDRLRSVHQIIGIASKLRSNAALNAYYSHIPKSEGPFKFVEWLVDSLRAVAVHKKGFLQPTPGSPTASINRDDWEVSGISVGAYYVIVYHIVYLPGSILMPPFMVPYGPDTYNYGAIGKVIGHELTHAFDPKFIDVSPKGEKHIFYSPKFGQKLAELQECIILQANKLTESAVAGNNSVSEALADSAGVEVAYLAYSTLPQSDRETGAGHYTADQTFFAGTCYMFCQASEEYSEFSIYLPHRLRCKQPCLNTQEFAKAFGCKEGSPMFPRHRCDAHDFLGIPEAGGH</sequence>
<evidence type="ECO:0008006" key="13">
    <source>
        <dbReference type="Google" id="ProtNLM"/>
    </source>
</evidence>
<comment type="cofactor">
    <cofactor evidence="1">
        <name>Zn(2+)</name>
        <dbReference type="ChEBI" id="CHEBI:29105"/>
    </cofactor>
</comment>
<evidence type="ECO:0000313" key="11">
    <source>
        <dbReference type="EMBL" id="KAH7972577.1"/>
    </source>
</evidence>
<dbReference type="GO" id="GO:0004222">
    <property type="term" value="F:metalloendopeptidase activity"/>
    <property type="evidence" value="ECO:0007669"/>
    <property type="project" value="InterPro"/>
</dbReference>
<dbReference type="Gene3D" id="1.10.1380.10">
    <property type="entry name" value="Neutral endopeptidase , domain2"/>
    <property type="match status" value="1"/>
</dbReference>
<accession>A0A9D4QA56</accession>
<dbReference type="Gene3D" id="3.40.390.10">
    <property type="entry name" value="Collagenase (Catalytic Domain)"/>
    <property type="match status" value="1"/>
</dbReference>
<evidence type="ECO:0000256" key="6">
    <source>
        <dbReference type="ARBA" id="ARBA00022833"/>
    </source>
</evidence>
<dbReference type="CDD" id="cd08662">
    <property type="entry name" value="M13"/>
    <property type="match status" value="1"/>
</dbReference>
<dbReference type="Proteomes" id="UP000821837">
    <property type="component" value="Chromosome 11"/>
</dbReference>
<name>A0A9D4QA56_RHISA</name>
<dbReference type="GO" id="GO:0016485">
    <property type="term" value="P:protein processing"/>
    <property type="evidence" value="ECO:0007669"/>
    <property type="project" value="TreeGrafter"/>
</dbReference>
<keyword evidence="3" id="KW-0645">Protease</keyword>
<evidence type="ECO:0000313" key="12">
    <source>
        <dbReference type="Proteomes" id="UP000821837"/>
    </source>
</evidence>
<evidence type="ECO:0000256" key="7">
    <source>
        <dbReference type="ARBA" id="ARBA00023049"/>
    </source>
</evidence>
<evidence type="ECO:0000256" key="5">
    <source>
        <dbReference type="ARBA" id="ARBA00022801"/>
    </source>
</evidence>
<keyword evidence="6" id="KW-0862">Zinc</keyword>
<keyword evidence="12" id="KW-1185">Reference proteome</keyword>
<keyword evidence="8" id="KW-0812">Transmembrane</keyword>
<comment type="similarity">
    <text evidence="2">Belongs to the peptidase M13 family.</text>
</comment>
<dbReference type="PANTHER" id="PTHR11733">
    <property type="entry name" value="ZINC METALLOPROTEASE FAMILY M13 NEPRILYSIN-RELATED"/>
    <property type="match status" value="1"/>
</dbReference>
<dbReference type="GO" id="GO:0005886">
    <property type="term" value="C:plasma membrane"/>
    <property type="evidence" value="ECO:0007669"/>
    <property type="project" value="TreeGrafter"/>
</dbReference>
<dbReference type="InterPro" id="IPR018497">
    <property type="entry name" value="Peptidase_M13_C"/>
</dbReference>
<dbReference type="InterPro" id="IPR042089">
    <property type="entry name" value="Peptidase_M13_dom_2"/>
</dbReference>
<evidence type="ECO:0000256" key="4">
    <source>
        <dbReference type="ARBA" id="ARBA00022723"/>
    </source>
</evidence>
<evidence type="ECO:0000259" key="10">
    <source>
        <dbReference type="Pfam" id="PF05649"/>
    </source>
</evidence>
<evidence type="ECO:0000259" key="9">
    <source>
        <dbReference type="Pfam" id="PF01431"/>
    </source>
</evidence>
<dbReference type="SUPFAM" id="SSF55486">
    <property type="entry name" value="Metalloproteases ('zincins'), catalytic domain"/>
    <property type="match status" value="1"/>
</dbReference>
<proteinExistence type="inferred from homology"/>
<protein>
    <recommendedName>
        <fullName evidence="13">Endothelin-converting enzyme</fullName>
    </recommendedName>
</protein>
<feature type="domain" description="Peptidase M13 N-terminal" evidence="10">
    <location>
        <begin position="115"/>
        <end position="487"/>
    </location>
</feature>
<keyword evidence="5" id="KW-0378">Hydrolase</keyword>
<dbReference type="InterPro" id="IPR024079">
    <property type="entry name" value="MetalloPept_cat_dom_sf"/>
</dbReference>
<keyword evidence="8" id="KW-1133">Transmembrane helix</keyword>
<comment type="caution">
    <text evidence="11">The sequence shown here is derived from an EMBL/GenBank/DDBJ whole genome shotgun (WGS) entry which is preliminary data.</text>
</comment>
<dbReference type="InterPro" id="IPR000718">
    <property type="entry name" value="Peptidase_M13"/>
</dbReference>